<feature type="compositionally biased region" description="Polar residues" evidence="4">
    <location>
        <begin position="561"/>
        <end position="575"/>
    </location>
</feature>
<evidence type="ECO:0000313" key="6">
    <source>
        <dbReference type="EMBL" id="RPA93179.1"/>
    </source>
</evidence>
<name>A0A3N4J4D8_9PEZI</name>
<feature type="compositionally biased region" description="Basic and acidic residues" evidence="4">
    <location>
        <begin position="720"/>
        <end position="733"/>
    </location>
</feature>
<feature type="compositionally biased region" description="Low complexity" evidence="4">
    <location>
        <begin position="10"/>
        <end position="22"/>
    </location>
</feature>
<dbReference type="OrthoDB" id="129353at2759"/>
<dbReference type="Gene3D" id="3.40.50.10190">
    <property type="entry name" value="BRCT domain"/>
    <property type="match status" value="1"/>
</dbReference>
<protein>
    <recommendedName>
        <fullName evidence="5">BRCT domain-containing protein</fullName>
    </recommendedName>
</protein>
<dbReference type="InterPro" id="IPR036420">
    <property type="entry name" value="BRCT_dom_sf"/>
</dbReference>
<dbReference type="Proteomes" id="UP000276215">
    <property type="component" value="Unassembled WGS sequence"/>
</dbReference>
<keyword evidence="3" id="KW-0539">Nucleus</keyword>
<dbReference type="CDD" id="cd17724">
    <property type="entry name" value="BRCT_p53bp1_rpt2"/>
    <property type="match status" value="1"/>
</dbReference>
<feature type="domain" description="BRCT" evidence="5">
    <location>
        <begin position="1138"/>
        <end position="1259"/>
    </location>
</feature>
<feature type="compositionally biased region" description="Low complexity" evidence="4">
    <location>
        <begin position="685"/>
        <end position="695"/>
    </location>
</feature>
<evidence type="ECO:0000259" key="5">
    <source>
        <dbReference type="PROSITE" id="PS50172"/>
    </source>
</evidence>
<dbReference type="Gene3D" id="2.30.30.140">
    <property type="match status" value="1"/>
</dbReference>
<dbReference type="InterPro" id="IPR047249">
    <property type="entry name" value="BRCT_p53bp1-like_rpt1"/>
</dbReference>
<feature type="compositionally biased region" description="Pro residues" evidence="4">
    <location>
        <begin position="484"/>
        <end position="497"/>
    </location>
</feature>
<dbReference type="Pfam" id="PF08605">
    <property type="entry name" value="Rad9_Rad53_bind"/>
    <property type="match status" value="1"/>
</dbReference>
<feature type="region of interest" description="Disordered" evidence="4">
    <location>
        <begin position="1"/>
        <end position="44"/>
    </location>
</feature>
<feature type="compositionally biased region" description="Polar residues" evidence="4">
    <location>
        <begin position="206"/>
        <end position="218"/>
    </location>
</feature>
<dbReference type="PANTHER" id="PTHR15321">
    <property type="entry name" value="TUMOR SUPPRESSOR P53-BINDING PROTEIN 1"/>
    <property type="match status" value="1"/>
</dbReference>
<feature type="compositionally biased region" description="Basic and acidic residues" evidence="4">
    <location>
        <begin position="699"/>
        <end position="708"/>
    </location>
</feature>
<reference evidence="6 7" key="1">
    <citation type="journal article" date="2018" name="Nat. Ecol. Evol.">
        <title>Pezizomycetes genomes reveal the molecular basis of ectomycorrhizal truffle lifestyle.</title>
        <authorList>
            <person name="Murat C."/>
            <person name="Payen T."/>
            <person name="Noel B."/>
            <person name="Kuo A."/>
            <person name="Morin E."/>
            <person name="Chen J."/>
            <person name="Kohler A."/>
            <person name="Krizsan K."/>
            <person name="Balestrini R."/>
            <person name="Da Silva C."/>
            <person name="Montanini B."/>
            <person name="Hainaut M."/>
            <person name="Levati E."/>
            <person name="Barry K.W."/>
            <person name="Belfiori B."/>
            <person name="Cichocki N."/>
            <person name="Clum A."/>
            <person name="Dockter R.B."/>
            <person name="Fauchery L."/>
            <person name="Guy J."/>
            <person name="Iotti M."/>
            <person name="Le Tacon F."/>
            <person name="Lindquist E.A."/>
            <person name="Lipzen A."/>
            <person name="Malagnac F."/>
            <person name="Mello A."/>
            <person name="Molinier V."/>
            <person name="Miyauchi S."/>
            <person name="Poulain J."/>
            <person name="Riccioni C."/>
            <person name="Rubini A."/>
            <person name="Sitrit Y."/>
            <person name="Splivallo R."/>
            <person name="Traeger S."/>
            <person name="Wang M."/>
            <person name="Zifcakova L."/>
            <person name="Wipf D."/>
            <person name="Zambonelli A."/>
            <person name="Paolocci F."/>
            <person name="Nowrousian M."/>
            <person name="Ottonello S."/>
            <person name="Baldrian P."/>
            <person name="Spatafora J.W."/>
            <person name="Henrissat B."/>
            <person name="Nagy L.G."/>
            <person name="Aury J.M."/>
            <person name="Wincker P."/>
            <person name="Grigoriev I.V."/>
            <person name="Bonfante P."/>
            <person name="Martin F.M."/>
        </authorList>
    </citation>
    <scope>NUCLEOTIDE SEQUENCE [LARGE SCALE GENOMIC DNA]</scope>
    <source>
        <strain evidence="6 7">120613-1</strain>
    </source>
</reference>
<feature type="compositionally biased region" description="Low complexity" evidence="4">
    <location>
        <begin position="158"/>
        <end position="171"/>
    </location>
</feature>
<proteinExistence type="predicted"/>
<gene>
    <name evidence="6" type="ORF">L873DRAFT_1706564</name>
</gene>
<dbReference type="GO" id="GO:0000077">
    <property type="term" value="P:DNA damage checkpoint signaling"/>
    <property type="evidence" value="ECO:0007669"/>
    <property type="project" value="TreeGrafter"/>
</dbReference>
<feature type="compositionally biased region" description="Acidic residues" evidence="4">
    <location>
        <begin position="124"/>
        <end position="137"/>
    </location>
</feature>
<sequence>MLQKGHDDSSSIPSTQILSSSPAPAPLPRGLFIDTPGAGSGGKFSLVDTSFQTNGNTTFSHDRTGNLQLDLGYSQVDLGETQVDGPEMFGDYEEEEDGEAERAEVLVANSPEPMAVTNAKRDDYGEEEGETQLDDDPDLRTTYFPENSRFDTPRHPNNHNSSSSPVKKTTPTPGPGYNPLAHVGFGARSEAIRASGGPEGRLHTGLSLSQMFETTSSPVRPPTGGASLPPTPSKAQLEKVMADSMSRLSSYSARPRNQPPHLQERIITTARESRSSKSQPNPMEVYVSVQESQEAREENARKRHARMSQAIGRKRNDEGGSSSPVVFNSSLPMTQRHTQPDSEKEKVDESDDGMISSEDERKRKVAAARKKGIEEVKKVASLAKISKGSFLERHSKSREEPSKKTDKRRAEIFAKEREFREGSPTDPDDETGDEEEGAILPLRQSIRRKSLSPEQGPRLPMGSRGSSVPPKPVKLLPDAHIAATPPPKESPDFPTPILPQTQADPAFDWESIHNVEPLRTVRRTKSTVSVPSQQPPEDMPPLRHQRTFPSSIADSQPPIPSQNRQGTSTIKTSLKNLPPFNLPSPDTAPAKWGAATKSGLELVPETSNLEEPSSGLPLPTNSLTPLPSTLSSPAVRIQQSSPPVALKTPFPSRASNLRRMKQGATTIPETSPWDRDGMLSPMPPNASQSAPPNNSGFHTSREDMRKSIQESPVRGKRKRNSTERQARIADRESNVIPNSPPEGDKGLGSTVMKSFAALENSSSLLSSRPEPDDIDMADLVAGIGGDAAEDPVPAQGASAMEPPPPKRTRSSIGGDNEVTPKASESRRKKNASNAKEKSQSARSNKSTTATTKKKGKAPRKSIGGGSNRKPRVTARKTRSSTSLRDPVIGAAAVDPSTPLAAPESEDEPESNNPVFSVAGPVTPIIDPTVVSPERVFALFKDVKMCYHPATVLSTDSKGFIKVVFDDGTEDVLDKEVRSLDLRIGDMVKVDQPSMKKAVWIVVGLNKPAEEPDTHERVGGRSLTDIRGHAIVTVKPKITPTSNSMSEDEAIEIPLTRIYLNRTLWAQFSKRPYKDISHPNQILPLRIATPSIADPAIDGVNQGMSTTPNTPSRNRRITPIIATTIPTAATTTLTASSKPTGGLFFNMLFALSFGENESEKRTVSQRITSNGGRLVDNDFEDLFHQETPPAASSSSTAAATGLTSRPESAYIGFTCVIANKHSRRVKFLQALALGIPCLAPRWVGDCVRARQLLDWDTYLLPAGESAYLAGAVRSRVMGYVSAREARFLGMVGVRRRLLPGGLVVVVIGRGGAGAGRWKPYLFLAYAMGASKVLAVPTVEAALEALSRKHDGGASEEEEADSGSGGSCSFVYIDAKEKKRAEKLLLRTCKNLRVVDDEWVIQSLILGKLIAGE</sequence>
<keyword evidence="7" id="KW-1185">Reference proteome</keyword>
<dbReference type="GO" id="GO:0045944">
    <property type="term" value="P:positive regulation of transcription by RNA polymerase II"/>
    <property type="evidence" value="ECO:0007669"/>
    <property type="project" value="TreeGrafter"/>
</dbReference>
<feature type="compositionally biased region" description="Polar residues" evidence="4">
    <location>
        <begin position="319"/>
        <end position="337"/>
    </location>
</feature>
<dbReference type="CDD" id="cd17745">
    <property type="entry name" value="BRCT_p53bp1_rpt1"/>
    <property type="match status" value="1"/>
</dbReference>
<dbReference type="PANTHER" id="PTHR15321:SF3">
    <property type="entry name" value="TP53-BINDING PROTEIN 1"/>
    <property type="match status" value="1"/>
</dbReference>
<feature type="compositionally biased region" description="Basic residues" evidence="4">
    <location>
        <begin position="868"/>
        <end position="878"/>
    </location>
</feature>
<accession>A0A3N4J4D8</accession>
<feature type="compositionally biased region" description="Basic and acidic residues" evidence="4">
    <location>
        <begin position="338"/>
        <end position="347"/>
    </location>
</feature>
<dbReference type="SMART" id="SM00292">
    <property type="entry name" value="BRCT"/>
    <property type="match status" value="2"/>
</dbReference>
<keyword evidence="2" id="KW-0227">DNA damage</keyword>
<dbReference type="InterPro" id="IPR047250">
    <property type="entry name" value="BRCT_p53bp1-like_rpt2"/>
</dbReference>
<feature type="compositionally biased region" description="Acidic residues" evidence="4">
    <location>
        <begin position="426"/>
        <end position="437"/>
    </location>
</feature>
<feature type="compositionally biased region" description="Basic and acidic residues" evidence="4">
    <location>
        <begin position="390"/>
        <end position="423"/>
    </location>
</feature>
<dbReference type="SUPFAM" id="SSF52113">
    <property type="entry name" value="BRCT domain"/>
    <property type="match status" value="1"/>
</dbReference>
<dbReference type="InterPro" id="IPR001357">
    <property type="entry name" value="BRCT_dom"/>
</dbReference>
<dbReference type="InterPro" id="IPR047252">
    <property type="entry name" value="TP53BP1-like"/>
</dbReference>
<feature type="domain" description="BRCT" evidence="5">
    <location>
        <begin position="1350"/>
        <end position="1411"/>
    </location>
</feature>
<feature type="compositionally biased region" description="Low complexity" evidence="4">
    <location>
        <begin position="840"/>
        <end position="850"/>
    </location>
</feature>
<dbReference type="GO" id="GO:0005634">
    <property type="term" value="C:nucleus"/>
    <property type="evidence" value="ECO:0007669"/>
    <property type="project" value="UniProtKB-SubCell"/>
</dbReference>
<dbReference type="PROSITE" id="PS50172">
    <property type="entry name" value="BRCT"/>
    <property type="match status" value="2"/>
</dbReference>
<dbReference type="GO" id="GO:0042393">
    <property type="term" value="F:histone binding"/>
    <property type="evidence" value="ECO:0007669"/>
    <property type="project" value="TreeGrafter"/>
</dbReference>
<feature type="region of interest" description="Disordered" evidence="4">
    <location>
        <begin position="81"/>
        <end position="502"/>
    </location>
</feature>
<dbReference type="STRING" id="1336337.A0A3N4J4D8"/>
<evidence type="ECO:0000256" key="3">
    <source>
        <dbReference type="ARBA" id="ARBA00023242"/>
    </source>
</evidence>
<organism evidence="6 7">
    <name type="scientific">Choiromyces venosus 120613-1</name>
    <dbReference type="NCBI Taxonomy" id="1336337"/>
    <lineage>
        <taxon>Eukaryota</taxon>
        <taxon>Fungi</taxon>
        <taxon>Dikarya</taxon>
        <taxon>Ascomycota</taxon>
        <taxon>Pezizomycotina</taxon>
        <taxon>Pezizomycetes</taxon>
        <taxon>Pezizales</taxon>
        <taxon>Tuberaceae</taxon>
        <taxon>Choiromyces</taxon>
    </lineage>
</organism>
<comment type="subcellular location">
    <subcellularLocation>
        <location evidence="1">Nucleus</location>
    </subcellularLocation>
</comment>
<dbReference type="EMBL" id="ML120458">
    <property type="protein sequence ID" value="RPA93179.1"/>
    <property type="molecule type" value="Genomic_DNA"/>
</dbReference>
<evidence type="ECO:0000256" key="1">
    <source>
        <dbReference type="ARBA" id="ARBA00004123"/>
    </source>
</evidence>
<evidence type="ECO:0000256" key="4">
    <source>
        <dbReference type="SAM" id="MobiDB-lite"/>
    </source>
</evidence>
<feature type="compositionally biased region" description="Acidic residues" evidence="4">
    <location>
        <begin position="90"/>
        <end position="99"/>
    </location>
</feature>
<evidence type="ECO:0000313" key="7">
    <source>
        <dbReference type="Proteomes" id="UP000276215"/>
    </source>
</evidence>
<feature type="region of interest" description="Disordered" evidence="4">
    <location>
        <begin position="522"/>
        <end position="915"/>
    </location>
</feature>
<feature type="compositionally biased region" description="Low complexity" evidence="4">
    <location>
        <begin position="612"/>
        <end position="633"/>
    </location>
</feature>
<evidence type="ECO:0000256" key="2">
    <source>
        <dbReference type="ARBA" id="ARBA00022763"/>
    </source>
</evidence>
<dbReference type="InterPro" id="IPR013914">
    <property type="entry name" value="Rad9_Rad53-bd_dom_fun"/>
</dbReference>